<dbReference type="OrthoDB" id="6169678at2"/>
<accession>A0A7C9P7U7</accession>
<evidence type="ECO:0000313" key="2">
    <source>
        <dbReference type="Proteomes" id="UP000480312"/>
    </source>
</evidence>
<evidence type="ECO:0000313" key="1">
    <source>
        <dbReference type="EMBL" id="NDL69335.1"/>
    </source>
</evidence>
<proteinExistence type="predicted"/>
<gene>
    <name evidence="1" type="ORF">GPL32_02275</name>
</gene>
<dbReference type="Proteomes" id="UP000480312">
    <property type="component" value="Unassembled WGS sequence"/>
</dbReference>
<sequence>MALLRLSNVITRSLSGRAAAHRAMAKAALFADSSASTRLKRYNHHIEKAQQLEARLSDTAQRSVGGAV</sequence>
<comment type="caution">
    <text evidence="1">The sequence shown here is derived from an EMBL/GenBank/DDBJ whole genome shotgun (WGS) entry which is preliminary data.</text>
</comment>
<organism evidence="1 2">
    <name type="scientific">Vreelandella alkaliphila</name>
    <dbReference type="NCBI Taxonomy" id="272774"/>
    <lineage>
        <taxon>Bacteria</taxon>
        <taxon>Pseudomonadati</taxon>
        <taxon>Pseudomonadota</taxon>
        <taxon>Gammaproteobacteria</taxon>
        <taxon>Oceanospirillales</taxon>
        <taxon>Halomonadaceae</taxon>
        <taxon>Vreelandella</taxon>
    </lineage>
</organism>
<dbReference type="EMBL" id="JAAEHK010000002">
    <property type="protein sequence ID" value="NDL69335.1"/>
    <property type="molecule type" value="Genomic_DNA"/>
</dbReference>
<name>A0A7C9P7U7_9GAMM</name>
<reference evidence="1 2" key="1">
    <citation type="submission" date="2020-01" db="EMBL/GenBank/DDBJ databases">
        <title>Whole genome sequencing of Halomonas alkaliphila strain LS44.</title>
        <authorList>
            <person name="Kumar S."/>
            <person name="Paul D."/>
            <person name="Shouche Y."/>
            <person name="Suryavanshi M.V."/>
        </authorList>
    </citation>
    <scope>NUCLEOTIDE SEQUENCE [LARGE SCALE GENOMIC DNA]</scope>
    <source>
        <strain evidence="1 2">LS44</strain>
    </source>
</reference>
<protein>
    <submittedName>
        <fullName evidence="1">Uncharacterized protein</fullName>
    </submittedName>
</protein>
<dbReference type="RefSeq" id="WP_159342096.1">
    <property type="nucleotide sequence ID" value="NZ_JAAEHK010000002.1"/>
</dbReference>
<dbReference type="AlphaFoldDB" id="A0A7C9P7U7"/>